<organism evidence="2">
    <name type="scientific">Glaesserella parasuis</name>
    <name type="common">Haemophilus parasuis</name>
    <dbReference type="NCBI Taxonomy" id="738"/>
    <lineage>
        <taxon>Bacteria</taxon>
        <taxon>Pseudomonadati</taxon>
        <taxon>Pseudomonadota</taxon>
        <taxon>Gammaproteobacteria</taxon>
        <taxon>Pasteurellales</taxon>
        <taxon>Pasteurellaceae</taxon>
        <taxon>Glaesserella</taxon>
    </lineage>
</organism>
<gene>
    <name evidence="2" type="primary">ndeB</name>
</gene>
<dbReference type="InterPro" id="IPR050177">
    <property type="entry name" value="Lipid_A_modif_metabolic_enz"/>
</dbReference>
<dbReference type="InterPro" id="IPR001509">
    <property type="entry name" value="Epimerase_deHydtase"/>
</dbReference>
<protein>
    <submittedName>
        <fullName evidence="2">NAD dependent epimerase/dehydratase</fullName>
    </submittedName>
</protein>
<dbReference type="PANTHER" id="PTHR43245:SF58">
    <property type="entry name" value="BLL5923 PROTEIN"/>
    <property type="match status" value="1"/>
</dbReference>
<dbReference type="RefSeq" id="WP_160441354.1">
    <property type="nucleotide sequence ID" value="NZ_JARURI010000001.1"/>
</dbReference>
<name>A0A0A0QF84_GLAPU</name>
<dbReference type="AlphaFoldDB" id="A0A0A0QF84"/>
<dbReference type="PANTHER" id="PTHR43245">
    <property type="entry name" value="BIFUNCTIONAL POLYMYXIN RESISTANCE PROTEIN ARNA"/>
    <property type="match status" value="1"/>
</dbReference>
<dbReference type="Gene3D" id="3.40.50.720">
    <property type="entry name" value="NAD(P)-binding Rossmann-like Domain"/>
    <property type="match status" value="1"/>
</dbReference>
<dbReference type="Pfam" id="PF01370">
    <property type="entry name" value="Epimerase"/>
    <property type="match status" value="1"/>
</dbReference>
<dbReference type="InterPro" id="IPR036291">
    <property type="entry name" value="NAD(P)-bd_dom_sf"/>
</dbReference>
<feature type="domain" description="NAD-dependent epimerase/dehydratase" evidence="1">
    <location>
        <begin position="4"/>
        <end position="203"/>
    </location>
</feature>
<evidence type="ECO:0000259" key="1">
    <source>
        <dbReference type="Pfam" id="PF01370"/>
    </source>
</evidence>
<sequence length="285" mass="32885">MKKVLITGKNSYIGQAVESWLLQDSGKYQIFTLDMRNSEWVNTEFTDFDTIFHVAGIANFSKDISQKELYRQVNTQLAVDVAQKAKLSGVKQFIFMSSIIVYGDSTLNNRVITASTEPSPNDIYGDSKWQAEQGLSQLADDNFKIAILRPPMIYGKGSKGNYPKLSKLAKLLPIFPDFYNQRSMLHIDNLCEFIKQIIDKEKSGLFFPQNKEYVSTSELVREIAEVSHRKVFLIKAFNPVIRLMFKLDIVKKLFGNLVYEKSMSQYDFEYQIRDFRESVRLTESK</sequence>
<dbReference type="SUPFAM" id="SSF51735">
    <property type="entry name" value="NAD(P)-binding Rossmann-fold domains"/>
    <property type="match status" value="1"/>
</dbReference>
<reference evidence="2" key="1">
    <citation type="submission" date="2013-11" db="EMBL/GenBank/DDBJ databases">
        <authorList>
            <person name="Register K.B."/>
        </authorList>
    </citation>
    <scope>NUCLEOTIDE SEQUENCE</scope>
    <source>
        <strain evidence="2">MN-H</strain>
    </source>
</reference>
<accession>A0A0A0QF84</accession>
<evidence type="ECO:0000313" key="2">
    <source>
        <dbReference type="EMBL" id="AIJ02290.1"/>
    </source>
</evidence>
<proteinExistence type="predicted"/>
<reference evidence="2" key="2">
    <citation type="submission" date="2014-11" db="EMBL/GenBank/DDBJ databases">
        <title>Virulence and Comparative Genomic Analysis of Multiple Capsular Serotypes of Swine Respiratory Pathogen Haemophilus parasuis.</title>
        <authorList>
            <person name="Kuehn J.S."/>
            <person name="Phillips G.J."/>
        </authorList>
    </citation>
    <scope>NUCLEOTIDE SEQUENCE</scope>
    <source>
        <strain evidence="2">MN-H</strain>
    </source>
</reference>
<dbReference type="EMBL" id="KF841370">
    <property type="protein sequence ID" value="AIJ02290.1"/>
    <property type="molecule type" value="Genomic_DNA"/>
</dbReference>